<keyword evidence="2" id="KW-1185">Reference proteome</keyword>
<feature type="non-terminal residue" evidence="1">
    <location>
        <position position="1"/>
    </location>
</feature>
<evidence type="ECO:0000313" key="1">
    <source>
        <dbReference type="EMBL" id="CAG8723714.1"/>
    </source>
</evidence>
<evidence type="ECO:0000313" key="2">
    <source>
        <dbReference type="Proteomes" id="UP000789375"/>
    </source>
</evidence>
<dbReference type="AlphaFoldDB" id="A0A9N9I7F7"/>
<gene>
    <name evidence="1" type="ORF">FMOSSE_LOCUS15184</name>
</gene>
<organism evidence="1 2">
    <name type="scientific">Funneliformis mosseae</name>
    <name type="common">Endomycorrhizal fungus</name>
    <name type="synonym">Glomus mosseae</name>
    <dbReference type="NCBI Taxonomy" id="27381"/>
    <lineage>
        <taxon>Eukaryota</taxon>
        <taxon>Fungi</taxon>
        <taxon>Fungi incertae sedis</taxon>
        <taxon>Mucoromycota</taxon>
        <taxon>Glomeromycotina</taxon>
        <taxon>Glomeromycetes</taxon>
        <taxon>Glomerales</taxon>
        <taxon>Glomeraceae</taxon>
        <taxon>Funneliformis</taxon>
    </lineage>
</organism>
<accession>A0A9N9I7F7</accession>
<reference evidence="1" key="1">
    <citation type="submission" date="2021-06" db="EMBL/GenBank/DDBJ databases">
        <authorList>
            <person name="Kallberg Y."/>
            <person name="Tangrot J."/>
            <person name="Rosling A."/>
        </authorList>
    </citation>
    <scope>NUCLEOTIDE SEQUENCE</scope>
    <source>
        <strain evidence="1">87-6 pot B 2015</strain>
    </source>
</reference>
<proteinExistence type="predicted"/>
<comment type="caution">
    <text evidence="1">The sequence shown here is derived from an EMBL/GenBank/DDBJ whole genome shotgun (WGS) entry which is preliminary data.</text>
</comment>
<dbReference type="Proteomes" id="UP000789375">
    <property type="component" value="Unassembled WGS sequence"/>
</dbReference>
<name>A0A9N9I7F7_FUNMO</name>
<dbReference type="EMBL" id="CAJVPP010014305">
    <property type="protein sequence ID" value="CAG8723714.1"/>
    <property type="molecule type" value="Genomic_DNA"/>
</dbReference>
<protein>
    <submittedName>
        <fullName evidence="1">3018_t:CDS:1</fullName>
    </submittedName>
</protein>
<sequence>MENGMIPNIDDYHSIHTKRMPNTIIISTAIRLATILMNPITTQYAIPKMNIHNPILVDAELIKTNMKNKFMRLCGLLHNQCWGFYIVDDDIRLEELTMHKNGLHSLDVYIKAINIVVDVLSIQQYIQQGNIISIVADWPEQIYLRIAISRYL</sequence>